<feature type="transmembrane region" description="Helical" evidence="1">
    <location>
        <begin position="20"/>
        <end position="40"/>
    </location>
</feature>
<evidence type="ECO:0000256" key="1">
    <source>
        <dbReference type="SAM" id="Phobius"/>
    </source>
</evidence>
<dbReference type="OrthoDB" id="7027411at2"/>
<comment type="caution">
    <text evidence="2">The sequence shown here is derived from an EMBL/GenBank/DDBJ whole genome shotgun (WGS) entry which is preliminary data.</text>
</comment>
<feature type="transmembrane region" description="Helical" evidence="1">
    <location>
        <begin position="46"/>
        <end position="63"/>
    </location>
</feature>
<keyword evidence="1" id="KW-0472">Membrane</keyword>
<dbReference type="Proteomes" id="UP000022447">
    <property type="component" value="Unassembled WGS sequence"/>
</dbReference>
<sequence>MSHSTTAPPKRKAGAWAVKAVAVVLAFIGIVLLGGGVYLILLGGSWYYAVAGALLLASGVFLFRMDRTGVLIYAVTWAITLAWTVWEIQFDWWAWVPRMVAPTVLLVLVLLCLPALGARRSAPNQVA</sequence>
<protein>
    <submittedName>
        <fullName evidence="2">Glucose dehydrogenase</fullName>
    </submittedName>
</protein>
<evidence type="ECO:0000313" key="2">
    <source>
        <dbReference type="EMBL" id="ETX11194.1"/>
    </source>
</evidence>
<dbReference type="PATRIC" id="fig|1449350.3.peg.4218"/>
<dbReference type="RefSeq" id="WP_051489705.1">
    <property type="nucleotide sequence ID" value="NZ_JALZ01000076.1"/>
</dbReference>
<organism evidence="2 3">
    <name type="scientific">Roseivivax halodurans JCM 10272</name>
    <dbReference type="NCBI Taxonomy" id="1449350"/>
    <lineage>
        <taxon>Bacteria</taxon>
        <taxon>Pseudomonadati</taxon>
        <taxon>Pseudomonadota</taxon>
        <taxon>Alphaproteobacteria</taxon>
        <taxon>Rhodobacterales</taxon>
        <taxon>Roseobacteraceae</taxon>
        <taxon>Roseivivax</taxon>
    </lineage>
</organism>
<keyword evidence="1" id="KW-1133">Transmembrane helix</keyword>
<reference evidence="2 3" key="1">
    <citation type="submission" date="2014-01" db="EMBL/GenBank/DDBJ databases">
        <title>Roseivivax halodurans JCM 10272 Genome Sequencing.</title>
        <authorList>
            <person name="Lai Q."/>
            <person name="Li G."/>
            <person name="Shao Z."/>
        </authorList>
    </citation>
    <scope>NUCLEOTIDE SEQUENCE [LARGE SCALE GENOMIC DNA]</scope>
    <source>
        <strain evidence="2 3">JCM 10272</strain>
    </source>
</reference>
<evidence type="ECO:0000313" key="3">
    <source>
        <dbReference type="Proteomes" id="UP000022447"/>
    </source>
</evidence>
<accession>X7E553</accession>
<dbReference type="EMBL" id="JALZ01000076">
    <property type="protein sequence ID" value="ETX11194.1"/>
    <property type="molecule type" value="Genomic_DNA"/>
</dbReference>
<dbReference type="eggNOG" id="COG4993">
    <property type="taxonomic scope" value="Bacteria"/>
</dbReference>
<name>X7E553_9RHOB</name>
<proteinExistence type="predicted"/>
<dbReference type="STRING" id="1449350.OCH239_20275"/>
<keyword evidence="3" id="KW-1185">Reference proteome</keyword>
<feature type="transmembrane region" description="Helical" evidence="1">
    <location>
        <begin position="70"/>
        <end position="86"/>
    </location>
</feature>
<dbReference type="AlphaFoldDB" id="X7E553"/>
<gene>
    <name evidence="2" type="ORF">OCH239_20275</name>
</gene>
<keyword evidence="1" id="KW-0812">Transmembrane</keyword>
<feature type="transmembrane region" description="Helical" evidence="1">
    <location>
        <begin position="92"/>
        <end position="116"/>
    </location>
</feature>